<dbReference type="InterPro" id="IPR000754">
    <property type="entry name" value="Ribosomal_uS9"/>
</dbReference>
<dbReference type="GO" id="GO:0006412">
    <property type="term" value="P:translation"/>
    <property type="evidence" value="ECO:0007669"/>
    <property type="project" value="UniProtKB-UniRule"/>
</dbReference>
<dbReference type="GO" id="GO:0003735">
    <property type="term" value="F:structural constituent of ribosome"/>
    <property type="evidence" value="ECO:0007669"/>
    <property type="project" value="InterPro"/>
</dbReference>
<dbReference type="SUPFAM" id="SSF54211">
    <property type="entry name" value="Ribosomal protein S5 domain 2-like"/>
    <property type="match status" value="1"/>
</dbReference>
<evidence type="ECO:0000256" key="4">
    <source>
        <dbReference type="ARBA" id="ARBA00035259"/>
    </source>
</evidence>
<proteinExistence type="inferred from homology"/>
<dbReference type="PROSITE" id="PS00360">
    <property type="entry name" value="RIBOSOMAL_S9"/>
    <property type="match status" value="1"/>
</dbReference>
<dbReference type="Pfam" id="PF00380">
    <property type="entry name" value="Ribosomal_S9"/>
    <property type="match status" value="1"/>
</dbReference>
<evidence type="ECO:0000313" key="9">
    <source>
        <dbReference type="Proteomes" id="UP000176329"/>
    </source>
</evidence>
<evidence type="ECO:0000256" key="1">
    <source>
        <dbReference type="ARBA" id="ARBA00005251"/>
    </source>
</evidence>
<dbReference type="GO" id="GO:0003723">
    <property type="term" value="F:RNA binding"/>
    <property type="evidence" value="ECO:0007669"/>
    <property type="project" value="TreeGrafter"/>
</dbReference>
<evidence type="ECO:0000313" key="8">
    <source>
        <dbReference type="EMBL" id="OGH60864.1"/>
    </source>
</evidence>
<comment type="similarity">
    <text evidence="1 5 6">Belongs to the universal ribosomal protein uS9 family.</text>
</comment>
<protein>
    <recommendedName>
        <fullName evidence="4 5">Small ribosomal subunit protein uS9</fullName>
    </recommendedName>
</protein>
<dbReference type="EMBL" id="MFPV01000050">
    <property type="protein sequence ID" value="OGH60864.1"/>
    <property type="molecule type" value="Genomic_DNA"/>
</dbReference>
<dbReference type="HAMAP" id="MF_00532_B">
    <property type="entry name" value="Ribosomal_uS9_B"/>
    <property type="match status" value="1"/>
</dbReference>
<evidence type="ECO:0000256" key="5">
    <source>
        <dbReference type="HAMAP-Rule" id="MF_00532"/>
    </source>
</evidence>
<dbReference type="PANTHER" id="PTHR21569">
    <property type="entry name" value="RIBOSOMAL PROTEIN S9"/>
    <property type="match status" value="1"/>
</dbReference>
<evidence type="ECO:0000256" key="7">
    <source>
        <dbReference type="SAM" id="MobiDB-lite"/>
    </source>
</evidence>
<dbReference type="AlphaFoldDB" id="A0A1F6LNK1"/>
<dbReference type="GO" id="GO:0005737">
    <property type="term" value="C:cytoplasm"/>
    <property type="evidence" value="ECO:0007669"/>
    <property type="project" value="UniProtKB-ARBA"/>
</dbReference>
<dbReference type="InterPro" id="IPR014721">
    <property type="entry name" value="Ribsml_uS5_D2-typ_fold_subgr"/>
</dbReference>
<organism evidence="8 9">
    <name type="scientific">Candidatus Magasanikbacteria bacterium RIFCSPHIGHO2_01_FULL_50_8</name>
    <dbReference type="NCBI Taxonomy" id="1798674"/>
    <lineage>
        <taxon>Bacteria</taxon>
        <taxon>Candidatus Magasanikiibacteriota</taxon>
    </lineage>
</organism>
<dbReference type="NCBIfam" id="NF001099">
    <property type="entry name" value="PRK00132.1"/>
    <property type="match status" value="1"/>
</dbReference>
<sequence>MTTTAEKTTPTRAVGRRKEATARVRLVSGETGVTVNGKPVEKHFPYRIHQALIVEPLKLVGMQDSFAVSAKVEGGGLTGQAEAIRHGIARALVSLNAEFRKSLKAVGFLRRDPRSKERKKPGLRRARRAPQWSKR</sequence>
<evidence type="ECO:0000256" key="2">
    <source>
        <dbReference type="ARBA" id="ARBA00022980"/>
    </source>
</evidence>
<feature type="region of interest" description="Disordered" evidence="7">
    <location>
        <begin position="110"/>
        <end position="135"/>
    </location>
</feature>
<evidence type="ECO:0000256" key="3">
    <source>
        <dbReference type="ARBA" id="ARBA00023274"/>
    </source>
</evidence>
<keyword evidence="2 5" id="KW-0689">Ribosomal protein</keyword>
<dbReference type="InterPro" id="IPR020568">
    <property type="entry name" value="Ribosomal_Su5_D2-typ_SF"/>
</dbReference>
<dbReference type="PANTHER" id="PTHR21569:SF1">
    <property type="entry name" value="SMALL RIBOSOMAL SUBUNIT PROTEIN US9M"/>
    <property type="match status" value="1"/>
</dbReference>
<comment type="caution">
    <text evidence="8">The sequence shown here is derived from an EMBL/GenBank/DDBJ whole genome shotgun (WGS) entry which is preliminary data.</text>
</comment>
<dbReference type="GO" id="GO:0015935">
    <property type="term" value="C:small ribosomal subunit"/>
    <property type="evidence" value="ECO:0007669"/>
    <property type="project" value="TreeGrafter"/>
</dbReference>
<dbReference type="InterPro" id="IPR023035">
    <property type="entry name" value="Ribosomal_uS9_bac/plastid"/>
</dbReference>
<dbReference type="FunFam" id="3.30.230.10:FF:000001">
    <property type="entry name" value="30S ribosomal protein S9"/>
    <property type="match status" value="1"/>
</dbReference>
<name>A0A1F6LNK1_9BACT</name>
<dbReference type="Gene3D" id="3.30.230.10">
    <property type="match status" value="1"/>
</dbReference>
<dbReference type="InterPro" id="IPR020574">
    <property type="entry name" value="Ribosomal_uS9_CS"/>
</dbReference>
<keyword evidence="3 5" id="KW-0687">Ribonucleoprotein</keyword>
<reference evidence="8 9" key="1">
    <citation type="journal article" date="2016" name="Nat. Commun.">
        <title>Thousands of microbial genomes shed light on interconnected biogeochemical processes in an aquifer system.</title>
        <authorList>
            <person name="Anantharaman K."/>
            <person name="Brown C.T."/>
            <person name="Hug L.A."/>
            <person name="Sharon I."/>
            <person name="Castelle C.J."/>
            <person name="Probst A.J."/>
            <person name="Thomas B.C."/>
            <person name="Singh A."/>
            <person name="Wilkins M.J."/>
            <person name="Karaoz U."/>
            <person name="Brodie E.L."/>
            <person name="Williams K.H."/>
            <person name="Hubbard S.S."/>
            <person name="Banfield J.F."/>
        </authorList>
    </citation>
    <scope>NUCLEOTIDE SEQUENCE [LARGE SCALE GENOMIC DNA]</scope>
</reference>
<feature type="compositionally biased region" description="Basic residues" evidence="7">
    <location>
        <begin position="116"/>
        <end position="135"/>
    </location>
</feature>
<evidence type="ECO:0000256" key="6">
    <source>
        <dbReference type="RuleBase" id="RU003815"/>
    </source>
</evidence>
<accession>A0A1F6LNK1</accession>
<dbReference type="Proteomes" id="UP000176329">
    <property type="component" value="Unassembled WGS sequence"/>
</dbReference>
<gene>
    <name evidence="5" type="primary">rpsI</name>
    <name evidence="8" type="ORF">A2848_00675</name>
</gene>